<dbReference type="Gene3D" id="3.30.565.10">
    <property type="entry name" value="Histidine kinase-like ATPase, C-terminal domain"/>
    <property type="match status" value="1"/>
</dbReference>
<dbReference type="EC" id="2.7.13.3" evidence="2"/>
<dbReference type="AlphaFoldDB" id="A0A553E4F2"/>
<dbReference type="SUPFAM" id="SSF55874">
    <property type="entry name" value="ATPase domain of HSP90 chaperone/DNA topoisomerase II/histidine kinase"/>
    <property type="match status" value="1"/>
</dbReference>
<evidence type="ECO:0000256" key="2">
    <source>
        <dbReference type="ARBA" id="ARBA00012438"/>
    </source>
</evidence>
<keyword evidence="6" id="KW-0472">Membrane</keyword>
<organism evidence="8 9">
    <name type="scientific">Flavobacterium restrictum</name>
    <dbReference type="NCBI Taxonomy" id="2594428"/>
    <lineage>
        <taxon>Bacteria</taxon>
        <taxon>Pseudomonadati</taxon>
        <taxon>Bacteroidota</taxon>
        <taxon>Flavobacteriia</taxon>
        <taxon>Flavobacteriales</taxon>
        <taxon>Flavobacteriaceae</taxon>
        <taxon>Flavobacterium</taxon>
    </lineage>
</organism>
<dbReference type="GO" id="GO:0000155">
    <property type="term" value="F:phosphorelay sensor kinase activity"/>
    <property type="evidence" value="ECO:0007669"/>
    <property type="project" value="InterPro"/>
</dbReference>
<dbReference type="Proteomes" id="UP000316371">
    <property type="component" value="Unassembled WGS sequence"/>
</dbReference>
<comment type="caution">
    <text evidence="8">The sequence shown here is derived from an EMBL/GenBank/DDBJ whole genome shotgun (WGS) entry which is preliminary data.</text>
</comment>
<dbReference type="SUPFAM" id="SSF47384">
    <property type="entry name" value="Homodimeric domain of signal transducing histidine kinase"/>
    <property type="match status" value="1"/>
</dbReference>
<keyword evidence="6" id="KW-0812">Transmembrane</keyword>
<evidence type="ECO:0000256" key="5">
    <source>
        <dbReference type="ARBA" id="ARBA00022777"/>
    </source>
</evidence>
<dbReference type="InterPro" id="IPR036097">
    <property type="entry name" value="HisK_dim/P_sf"/>
</dbReference>
<dbReference type="PRINTS" id="PR00344">
    <property type="entry name" value="BCTRLSENSOR"/>
</dbReference>
<dbReference type="CDD" id="cd00082">
    <property type="entry name" value="HisKA"/>
    <property type="match status" value="1"/>
</dbReference>
<feature type="domain" description="Histidine kinase" evidence="7">
    <location>
        <begin position="362"/>
        <end position="583"/>
    </location>
</feature>
<dbReference type="InterPro" id="IPR003594">
    <property type="entry name" value="HATPase_dom"/>
</dbReference>
<comment type="catalytic activity">
    <reaction evidence="1">
        <text>ATP + protein L-histidine = ADP + protein N-phospho-L-histidine.</text>
        <dbReference type="EC" id="2.7.13.3"/>
    </reaction>
</comment>
<accession>A0A553E4F2</accession>
<evidence type="ECO:0000313" key="9">
    <source>
        <dbReference type="Proteomes" id="UP000316371"/>
    </source>
</evidence>
<keyword evidence="4" id="KW-0808">Transferase</keyword>
<dbReference type="SMART" id="SM00388">
    <property type="entry name" value="HisKA"/>
    <property type="match status" value="1"/>
</dbReference>
<evidence type="ECO:0000256" key="1">
    <source>
        <dbReference type="ARBA" id="ARBA00000085"/>
    </source>
</evidence>
<dbReference type="Pfam" id="PF00512">
    <property type="entry name" value="HisKA"/>
    <property type="match status" value="1"/>
</dbReference>
<keyword evidence="9" id="KW-1185">Reference proteome</keyword>
<dbReference type="Pfam" id="PF02518">
    <property type="entry name" value="HATPase_c"/>
    <property type="match status" value="1"/>
</dbReference>
<dbReference type="PANTHER" id="PTHR43047">
    <property type="entry name" value="TWO-COMPONENT HISTIDINE PROTEIN KINASE"/>
    <property type="match status" value="1"/>
</dbReference>
<dbReference type="InterPro" id="IPR005467">
    <property type="entry name" value="His_kinase_dom"/>
</dbReference>
<keyword evidence="5 8" id="KW-0418">Kinase</keyword>
<evidence type="ECO:0000256" key="3">
    <source>
        <dbReference type="ARBA" id="ARBA00022553"/>
    </source>
</evidence>
<sequence length="584" mass="66546">MVVKKKIKLNPFFLQNLKLEQRKLVHYALLFSVILFQVLAIVIWFNETANETQLTKSFEGIASSNDISKYANLVNNSLLKSQEHFNNYINYKDEASLKKYTATLNEVRYLLDSLSFVSSRNTTFKRILVNKKKTEVAILILKSSIDSIIDLQVSATQGDVSKLFNFKKFQFKKILDSIKTDTYMKVDSVSRKGLFSRLGDAFAGKFTVQKEQLNTVVTMKFKDRIVTGSIEEQMANIFLITNKYHENEFNNLKKSFLNLKVKDLKLIALNSKLLNLGQNIVPNFSDSVNLFQENTQKNVLNQYQLNKTVRNYTLIILIVSMFIVSIILLNFTRLAFEYEKKLTIAQNQIRQSLNFKNRIMGMISHEIRSPLNIIAIYSKKVSASVKNIEIKDTFKSIQFTANSLLLLANQILEYSKDENLKPKLQNKNFQLETEIDQIISTLTSLLCTKGNKLKVISNLNSNSEVCSDATKIHQLFYNIIGNANKFTKNGLVTITIDLEPVSDYEMNFKVEIQDTGIGILENDLKNIFESYYQGTISANVNDLGVGLGLNICKEIVELFDGNISIESQEGKGTKVAFNLILSHV</sequence>
<dbReference type="RefSeq" id="WP_144256377.1">
    <property type="nucleotide sequence ID" value="NZ_VJZT01000007.1"/>
</dbReference>
<dbReference type="PROSITE" id="PS50109">
    <property type="entry name" value="HIS_KIN"/>
    <property type="match status" value="1"/>
</dbReference>
<dbReference type="Gene3D" id="1.10.287.130">
    <property type="match status" value="1"/>
</dbReference>
<evidence type="ECO:0000256" key="6">
    <source>
        <dbReference type="SAM" id="Phobius"/>
    </source>
</evidence>
<dbReference type="GO" id="GO:0009927">
    <property type="term" value="F:histidine phosphotransfer kinase activity"/>
    <property type="evidence" value="ECO:0007669"/>
    <property type="project" value="TreeGrafter"/>
</dbReference>
<dbReference type="GO" id="GO:0005886">
    <property type="term" value="C:plasma membrane"/>
    <property type="evidence" value="ECO:0007669"/>
    <property type="project" value="TreeGrafter"/>
</dbReference>
<protein>
    <recommendedName>
        <fullName evidence="2">histidine kinase</fullName>
        <ecNumber evidence="2">2.7.13.3</ecNumber>
    </recommendedName>
</protein>
<keyword evidence="3" id="KW-0597">Phosphoprotein</keyword>
<name>A0A553E4F2_9FLAO</name>
<evidence type="ECO:0000259" key="7">
    <source>
        <dbReference type="PROSITE" id="PS50109"/>
    </source>
</evidence>
<feature type="transmembrane region" description="Helical" evidence="6">
    <location>
        <begin position="24"/>
        <end position="45"/>
    </location>
</feature>
<reference evidence="8 9" key="1">
    <citation type="submission" date="2019-07" db="EMBL/GenBank/DDBJ databases">
        <title>Novel species of Flavobacterium.</title>
        <authorList>
            <person name="Liu Q."/>
            <person name="Xin Y.-H."/>
        </authorList>
    </citation>
    <scope>NUCLEOTIDE SEQUENCE [LARGE SCALE GENOMIC DNA]</scope>
    <source>
        <strain evidence="8 9">LB1R34</strain>
    </source>
</reference>
<dbReference type="EMBL" id="VJZT01000007">
    <property type="protein sequence ID" value="TRX39802.1"/>
    <property type="molecule type" value="Genomic_DNA"/>
</dbReference>
<dbReference type="InterPro" id="IPR003661">
    <property type="entry name" value="HisK_dim/P_dom"/>
</dbReference>
<dbReference type="OrthoDB" id="9815750at2"/>
<dbReference type="PANTHER" id="PTHR43047:SF72">
    <property type="entry name" value="OSMOSENSING HISTIDINE PROTEIN KINASE SLN1"/>
    <property type="match status" value="1"/>
</dbReference>
<proteinExistence type="predicted"/>
<dbReference type="SMART" id="SM00387">
    <property type="entry name" value="HATPase_c"/>
    <property type="match status" value="1"/>
</dbReference>
<evidence type="ECO:0000313" key="8">
    <source>
        <dbReference type="EMBL" id="TRX39802.1"/>
    </source>
</evidence>
<dbReference type="InterPro" id="IPR036890">
    <property type="entry name" value="HATPase_C_sf"/>
</dbReference>
<dbReference type="InterPro" id="IPR004358">
    <property type="entry name" value="Sig_transdc_His_kin-like_C"/>
</dbReference>
<keyword evidence="6" id="KW-1133">Transmembrane helix</keyword>
<evidence type="ECO:0000256" key="4">
    <source>
        <dbReference type="ARBA" id="ARBA00022679"/>
    </source>
</evidence>
<gene>
    <name evidence="8" type="ORF">FNW21_08840</name>
</gene>
<feature type="transmembrane region" description="Helical" evidence="6">
    <location>
        <begin position="312"/>
        <end position="331"/>
    </location>
</feature>